<dbReference type="EMBL" id="WTYS01000001">
    <property type="protein sequence ID" value="MXO55374.1"/>
    <property type="molecule type" value="Genomic_DNA"/>
</dbReference>
<evidence type="ECO:0008006" key="3">
    <source>
        <dbReference type="Google" id="ProtNLM"/>
    </source>
</evidence>
<dbReference type="InterPro" id="IPR046880">
    <property type="entry name" value="TPR-S"/>
</dbReference>
<dbReference type="Proteomes" id="UP000468943">
    <property type="component" value="Unassembled WGS sequence"/>
</dbReference>
<evidence type="ECO:0000313" key="1">
    <source>
        <dbReference type="EMBL" id="MXO55374.1"/>
    </source>
</evidence>
<comment type="caution">
    <text evidence="1">The sequence shown here is derived from an EMBL/GenBank/DDBJ whole genome shotgun (WGS) entry which is preliminary data.</text>
</comment>
<dbReference type="RefSeq" id="WP_160596706.1">
    <property type="nucleotide sequence ID" value="NZ_WTYS01000001.1"/>
</dbReference>
<protein>
    <recommendedName>
        <fullName evidence="3">DUF4071 domain-containing protein</fullName>
    </recommendedName>
</protein>
<name>A0A6I4SIL0_9SPHN</name>
<dbReference type="OrthoDB" id="2974768at2"/>
<gene>
    <name evidence="1" type="ORF">GRI36_00625</name>
</gene>
<keyword evidence="2" id="KW-1185">Reference proteome</keyword>
<organism evidence="1 2">
    <name type="scientific">Pontixanthobacter gangjinensis</name>
    <dbReference type="NCBI Taxonomy" id="1028742"/>
    <lineage>
        <taxon>Bacteria</taxon>
        <taxon>Pseudomonadati</taxon>
        <taxon>Pseudomonadota</taxon>
        <taxon>Alphaproteobacteria</taxon>
        <taxon>Sphingomonadales</taxon>
        <taxon>Erythrobacteraceae</taxon>
        <taxon>Pontixanthobacter</taxon>
    </lineage>
</organism>
<dbReference type="Pfam" id="PF20308">
    <property type="entry name" value="TPR-S"/>
    <property type="match status" value="1"/>
</dbReference>
<sequence length="453" mass="48399">MTPHSQIIRLARSGSPERAWALMEQHGLLDSETDERSLTLQARLVKDRAKLAEGTERARLFAASAAIYVKAGKIDRRSYPLINAASLSLLAGKSAHSHKLALEVLAVLEANPSEAETPYWLGATQAEALLLLGKEAPARAALRAAIGKQPAAWEDHAATIGQFELLCAELGFDAAWLDPLKPPTSLQFAGIMSVAQGDALVGGQVTSWLEKENVGFAYGALAAGADIWIAEAVLTRGAELHVVLPCDLAAFRERSVIAMDPRWGPRFDALIGEAASLQTLDFSAAPHGPAIELGDAVALGMAMHNARQLCSRHHRLRIVAEGEDHQRWSAADTTLIKAKRAHDPIHGDAEPEIANTALLFLNGKIEQFPTIAEALQFATNGGAAIDLLPVTRGQIPPQISAQLAAMAECAEPGQMLATHTAAHALFAESPDIRIENAGDMRWSGGTMPLFAIR</sequence>
<accession>A0A6I4SIL0</accession>
<reference evidence="1 2" key="1">
    <citation type="submission" date="2019-12" db="EMBL/GenBank/DDBJ databases">
        <title>Genomic-based taxomic classification of the family Erythrobacteraceae.</title>
        <authorList>
            <person name="Xu L."/>
        </authorList>
    </citation>
    <scope>NUCLEOTIDE SEQUENCE [LARGE SCALE GENOMIC DNA]</scope>
    <source>
        <strain evidence="1 2">JCM 17802</strain>
    </source>
</reference>
<dbReference type="AlphaFoldDB" id="A0A6I4SIL0"/>
<proteinExistence type="predicted"/>
<evidence type="ECO:0000313" key="2">
    <source>
        <dbReference type="Proteomes" id="UP000468943"/>
    </source>
</evidence>